<feature type="compositionally biased region" description="Acidic residues" evidence="4">
    <location>
        <begin position="1187"/>
        <end position="1196"/>
    </location>
</feature>
<feature type="compositionally biased region" description="Basic residues" evidence="4">
    <location>
        <begin position="1170"/>
        <end position="1182"/>
    </location>
</feature>
<evidence type="ECO:0000259" key="6">
    <source>
        <dbReference type="Pfam" id="PF25772"/>
    </source>
</evidence>
<evidence type="ECO:0000256" key="3">
    <source>
        <dbReference type="ARBA" id="ARBA00023242"/>
    </source>
</evidence>
<name>A0A4U0XYP0_9PEZI</name>
<dbReference type="Pfam" id="PF25772">
    <property type="entry name" value="HEAT_RRP12_N"/>
    <property type="match status" value="1"/>
</dbReference>
<evidence type="ECO:0000259" key="5">
    <source>
        <dbReference type="Pfam" id="PF08161"/>
    </source>
</evidence>
<feature type="compositionally biased region" description="Polar residues" evidence="4">
    <location>
        <begin position="674"/>
        <end position="693"/>
    </location>
</feature>
<proteinExistence type="inferred from homology"/>
<dbReference type="InterPro" id="IPR012978">
    <property type="entry name" value="HEAT_RRP12"/>
</dbReference>
<dbReference type="GO" id="GO:0005634">
    <property type="term" value="C:nucleus"/>
    <property type="evidence" value="ECO:0007669"/>
    <property type="project" value="UniProtKB-SubCell"/>
</dbReference>
<feature type="compositionally biased region" description="Basic and acidic residues" evidence="4">
    <location>
        <begin position="1229"/>
        <end position="1249"/>
    </location>
</feature>
<protein>
    <submittedName>
        <fullName evidence="7">Uncharacterized protein</fullName>
    </submittedName>
</protein>
<dbReference type="SUPFAM" id="SSF48371">
    <property type="entry name" value="ARM repeat"/>
    <property type="match status" value="1"/>
</dbReference>
<feature type="compositionally biased region" description="Basic and acidic residues" evidence="4">
    <location>
        <begin position="1025"/>
        <end position="1034"/>
    </location>
</feature>
<feature type="domain" description="RRP12 N-terminal HEAT" evidence="6">
    <location>
        <begin position="9"/>
        <end position="276"/>
    </location>
</feature>
<feature type="compositionally biased region" description="Basic residues" evidence="4">
    <location>
        <begin position="999"/>
        <end position="1009"/>
    </location>
</feature>
<feature type="compositionally biased region" description="Acidic residues" evidence="4">
    <location>
        <begin position="1035"/>
        <end position="1046"/>
    </location>
</feature>
<organism evidence="7 8">
    <name type="scientific">Cryomyces minteri</name>
    <dbReference type="NCBI Taxonomy" id="331657"/>
    <lineage>
        <taxon>Eukaryota</taxon>
        <taxon>Fungi</taxon>
        <taxon>Dikarya</taxon>
        <taxon>Ascomycota</taxon>
        <taxon>Pezizomycotina</taxon>
        <taxon>Dothideomycetes</taxon>
        <taxon>Dothideomycetes incertae sedis</taxon>
        <taxon>Cryomyces</taxon>
    </lineage>
</organism>
<comment type="similarity">
    <text evidence="2">Belongs to the RRP12 family.</text>
</comment>
<evidence type="ECO:0000256" key="1">
    <source>
        <dbReference type="ARBA" id="ARBA00004123"/>
    </source>
</evidence>
<dbReference type="Gene3D" id="1.25.10.10">
    <property type="entry name" value="Leucine-rich Repeat Variant"/>
    <property type="match status" value="1"/>
</dbReference>
<dbReference type="PANTHER" id="PTHR48287">
    <property type="entry name" value="ARM REPEAT SUPERFAMILY PROTEIN"/>
    <property type="match status" value="1"/>
</dbReference>
<dbReference type="STRING" id="331657.A0A4U0XYP0"/>
<keyword evidence="3" id="KW-0539">Nucleus</keyword>
<dbReference type="EMBL" id="NAJN01000063">
    <property type="protein sequence ID" value="TKA80295.1"/>
    <property type="molecule type" value="Genomic_DNA"/>
</dbReference>
<keyword evidence="8" id="KW-1185">Reference proteome</keyword>
<accession>A0A4U0XYP0</accession>
<feature type="domain" description="RRP12 HEAT" evidence="5">
    <location>
        <begin position="344"/>
        <end position="634"/>
    </location>
</feature>
<evidence type="ECO:0000256" key="4">
    <source>
        <dbReference type="SAM" id="MobiDB-lite"/>
    </source>
</evidence>
<dbReference type="InterPro" id="IPR057860">
    <property type="entry name" value="HEAT_RRP12_N"/>
</dbReference>
<dbReference type="InterPro" id="IPR052087">
    <property type="entry name" value="RRP12"/>
</dbReference>
<dbReference type="Pfam" id="PF08161">
    <property type="entry name" value="RRP12_HEAT"/>
    <property type="match status" value="1"/>
</dbReference>
<feature type="compositionally biased region" description="Acidic residues" evidence="4">
    <location>
        <begin position="1130"/>
        <end position="1140"/>
    </location>
</feature>
<dbReference type="OrthoDB" id="2192888at2759"/>
<comment type="caution">
    <text evidence="7">The sequence shown here is derived from an EMBL/GenBank/DDBJ whole genome shotgun (WGS) entry which is preliminary data.</text>
</comment>
<feature type="region of interest" description="Disordered" evidence="4">
    <location>
        <begin position="994"/>
        <end position="1153"/>
    </location>
</feature>
<feature type="region of interest" description="Disordered" evidence="4">
    <location>
        <begin position="674"/>
        <end position="695"/>
    </location>
</feature>
<feature type="region of interest" description="Disordered" evidence="4">
    <location>
        <begin position="1165"/>
        <end position="1275"/>
    </location>
</feature>
<evidence type="ECO:0000313" key="7">
    <source>
        <dbReference type="EMBL" id="TKA80295.1"/>
    </source>
</evidence>
<dbReference type="InterPro" id="IPR016024">
    <property type="entry name" value="ARM-type_fold"/>
</dbReference>
<reference evidence="7 8" key="1">
    <citation type="submission" date="2017-03" db="EMBL/GenBank/DDBJ databases">
        <title>Genomes of endolithic fungi from Antarctica.</title>
        <authorList>
            <person name="Coleine C."/>
            <person name="Masonjones S."/>
            <person name="Stajich J.E."/>
        </authorList>
    </citation>
    <scope>NUCLEOTIDE SEQUENCE [LARGE SCALE GENOMIC DNA]</scope>
    <source>
        <strain evidence="7 8">CCFEE 5187</strain>
    </source>
</reference>
<gene>
    <name evidence="7" type="ORF">B0A49_01586</name>
</gene>
<dbReference type="AlphaFoldDB" id="A0A4U0XYP0"/>
<dbReference type="Proteomes" id="UP000308768">
    <property type="component" value="Unassembled WGS sequence"/>
</dbReference>
<feature type="compositionally biased region" description="Low complexity" evidence="4">
    <location>
        <begin position="1251"/>
        <end position="1266"/>
    </location>
</feature>
<feature type="compositionally biased region" description="Low complexity" evidence="4">
    <location>
        <begin position="1218"/>
        <end position="1227"/>
    </location>
</feature>
<dbReference type="InterPro" id="IPR011989">
    <property type="entry name" value="ARM-like"/>
</dbReference>
<feature type="compositionally biased region" description="Polar residues" evidence="4">
    <location>
        <begin position="1098"/>
        <end position="1113"/>
    </location>
</feature>
<evidence type="ECO:0000313" key="8">
    <source>
        <dbReference type="Proteomes" id="UP000308768"/>
    </source>
</evidence>
<comment type="subcellular location">
    <subcellularLocation>
        <location evidence="1">Nucleus</location>
    </subcellularLocation>
</comment>
<evidence type="ECO:0000256" key="2">
    <source>
        <dbReference type="ARBA" id="ARBA00007690"/>
    </source>
</evidence>
<sequence length="1275" mass="139511">MSLVERLDKIRSSPKLQNQQQTAVVLSAVDDTLRSQKSEPTPTAYFAALLSLLSQYISPAKGIVNKEVAYAVVYLLDLVTPHVPAPLLRSKFSQILTSLAPALTHQNAEAPLLRSSIGCLESLLGVQDAQGWTLPQSQISPRRAIAGLLTLAVDHRPKVRKRAQDALTKVLKSPPPSPSLDHPAADMCAETALRSLKEIADAAGKSKKHKLHKGGHQHEPGLIHALQLIKTIATASGGWPSRKIDSLCELLLNISKSSNEYLTMTAFEIFEVIFAGMADEVSSAKLPRLLEVIAELQPSQNDSQLLPPWIAVISRSYDVSAQIDPEETFQKLPDLFTMISNFLSSSSHNIRVSASECLISLLFNCIPDSVLLDPSIYDEKVLEKLAKTISDLLSVKYQAAWMEVFTVIGAMFDSLRWRSAPLLSGVVKTVGNLRGNESFAGKKEADAVLAKAIRAMGPDNVLNILPLNLTKPVAGQPGRAWLLPIMRDSVSNTRLAHFRTELVPMSESMFQRVLNHGEAERTMEVKIFETIVQQIWACLPGYCDLPLDLVEAFDQSFAELLSNLLYQQTGLRSDICRALQNLVDANQVVAELEGDDDLVAQSRVSCADARLNIQHLASLAGNLLAVLFNVYSETLPQYRGTILRCINAYLSIISENELTETFTRVAAMLENSLQESAPQTQADKQKQQHNPNTKMPPMSHTLMDMIITVSIYLPRASFVSLFNAAALIVNKDDDPQLQKKAYKLIPRLAESEQGRAALQERSVELQQLLLSSAGQASAPARRDRLAAIAQIIPFLPQEDLHFIPSILSEVVISAKEVNERARTAAFDLLVLMGEKTAAGGTVVNSKVPNMASDVPSAPASLEEFFTMVSAGLAGGSPHMVSASITALTRLLYEFRTRLKQEVVVDLVETMDLFLTSANREIVRSVLGFVKVCVISLSTELMLPRLKTLVPNLIVWSHEHKAQFKAKVKHILERMIRRFGAELIERNCPESDRKLITNIRKTRERRKKKKDGAANGDGEEEGGPAQERRKGKFESEFDEAVYGDSDGESASGSDISDDDVLGRSVSKGRRAAQSARGGQTYIVEDEDEPLDLLDRKSLANISSTRPLKSRQPPSTKTKTKTDLDGKLVFGGDDDAEMMESDADAKEPGDGALEGGINAYVDAIKGRDAAKKGQKGKLKFSNKRSKGDDEMEVDEDDVAAAFKAKREQGRSSGGRGVAGGPQQQQQQRRGSGRDAGMDRNRNGGGRNEKMRGGRVAKSARGARGSARGAPRRRGGRN</sequence>
<dbReference type="PANTHER" id="PTHR48287:SF1">
    <property type="entry name" value="ARM REPEAT SUPERFAMILY PROTEIN"/>
    <property type="match status" value="1"/>
</dbReference>